<protein>
    <submittedName>
        <fullName evidence="2">Transposase</fullName>
    </submittedName>
</protein>
<gene>
    <name evidence="2" type="ORF">ANME2D_00686</name>
</gene>
<dbReference type="Gene3D" id="3.30.420.10">
    <property type="entry name" value="Ribonuclease H-like superfamily/Ribonuclease H"/>
    <property type="match status" value="1"/>
</dbReference>
<dbReference type="SUPFAM" id="SSF53098">
    <property type="entry name" value="Ribonuclease H-like"/>
    <property type="match status" value="1"/>
</dbReference>
<dbReference type="InterPro" id="IPR038717">
    <property type="entry name" value="Tc1-like_DDE_dom"/>
</dbReference>
<dbReference type="Proteomes" id="UP000027153">
    <property type="component" value="Unassembled WGS sequence"/>
</dbReference>
<name>A0A062VEI8_9EURY</name>
<dbReference type="InterPro" id="IPR036397">
    <property type="entry name" value="RNaseH_sf"/>
</dbReference>
<sequence>MKVGQQAKILTPNNWNRYFSVFGAFSPLDGEIIFKIFDRKNGGYFIEFLELLLKTYPTLDIYLVVDRATYHRSRMVKEWLTKNPKIHLIYLPPKSPRLNPVEHIWRWLKGEVAANRTYVDLEPLKQGCIEKLSSLTSEDALRVAGLKS</sequence>
<feature type="domain" description="Tc1-like transposase DDE" evidence="1">
    <location>
        <begin position="2"/>
        <end position="124"/>
    </location>
</feature>
<evidence type="ECO:0000259" key="1">
    <source>
        <dbReference type="Pfam" id="PF13358"/>
    </source>
</evidence>
<dbReference type="AlphaFoldDB" id="A0A062VEI8"/>
<dbReference type="EMBL" id="JMIY01000001">
    <property type="protein sequence ID" value="KCZ73615.1"/>
    <property type="molecule type" value="Genomic_DNA"/>
</dbReference>
<proteinExistence type="predicted"/>
<evidence type="ECO:0000313" key="3">
    <source>
        <dbReference type="Proteomes" id="UP000027153"/>
    </source>
</evidence>
<dbReference type="Pfam" id="PF13358">
    <property type="entry name" value="DDE_3"/>
    <property type="match status" value="1"/>
</dbReference>
<accession>A0A062VEI8</accession>
<dbReference type="InterPro" id="IPR012337">
    <property type="entry name" value="RNaseH-like_sf"/>
</dbReference>
<comment type="caution">
    <text evidence="2">The sequence shown here is derived from an EMBL/GenBank/DDBJ whole genome shotgun (WGS) entry which is preliminary data.</text>
</comment>
<evidence type="ECO:0000313" key="2">
    <source>
        <dbReference type="EMBL" id="KCZ73615.1"/>
    </source>
</evidence>
<dbReference type="GO" id="GO:0003676">
    <property type="term" value="F:nucleic acid binding"/>
    <property type="evidence" value="ECO:0007669"/>
    <property type="project" value="InterPro"/>
</dbReference>
<organism evidence="2 3">
    <name type="scientific">Candidatus Methanoperedens nitratireducens</name>
    <dbReference type="NCBI Taxonomy" id="1392998"/>
    <lineage>
        <taxon>Archaea</taxon>
        <taxon>Methanobacteriati</taxon>
        <taxon>Methanobacteriota</taxon>
        <taxon>Stenosarchaea group</taxon>
        <taxon>Methanomicrobia</taxon>
        <taxon>Methanosarcinales</taxon>
        <taxon>ANME-2 cluster</taxon>
        <taxon>Candidatus Methanoperedentaceae</taxon>
        <taxon>Candidatus Methanoperedens</taxon>
    </lineage>
</organism>
<reference evidence="2 3" key="1">
    <citation type="journal article" date="2013" name="Nature">
        <title>Anaerobic oxidation of methane coupled to nitrate reduction in a novel archaeal lineage.</title>
        <authorList>
            <person name="Haroon M.F."/>
            <person name="Hu S."/>
            <person name="Shi Y."/>
            <person name="Imelfort M."/>
            <person name="Keller J."/>
            <person name="Hugenholtz P."/>
            <person name="Yuan Z."/>
            <person name="Tyson G.W."/>
        </authorList>
    </citation>
    <scope>NUCLEOTIDE SEQUENCE [LARGE SCALE GENOMIC DNA]</scope>
    <source>
        <strain evidence="2 3">ANME-2d</strain>
    </source>
</reference>
<dbReference type="InterPro" id="IPR047655">
    <property type="entry name" value="Transpos_IS630-like"/>
</dbReference>
<keyword evidence="3" id="KW-1185">Reference proteome</keyword>
<dbReference type="NCBIfam" id="NF033545">
    <property type="entry name" value="transpos_IS630"/>
    <property type="match status" value="1"/>
</dbReference>